<keyword evidence="2" id="KW-1185">Reference proteome</keyword>
<reference evidence="1 2" key="1">
    <citation type="submission" date="2016-11" db="EMBL/GenBank/DDBJ databases">
        <authorList>
            <person name="Jaros S."/>
            <person name="Januszkiewicz K."/>
            <person name="Wedrychowicz H."/>
        </authorList>
    </citation>
    <scope>NUCLEOTIDE SEQUENCE [LARGE SCALE GENOMIC DNA]</scope>
    <source>
        <strain evidence="1 2">DSM 18899</strain>
    </source>
</reference>
<dbReference type="SUPFAM" id="SSF102400">
    <property type="entry name" value="DNA polymerase III chi subunit"/>
    <property type="match status" value="1"/>
</dbReference>
<dbReference type="EMBL" id="FPKR01000004">
    <property type="protein sequence ID" value="SFZ74668.1"/>
    <property type="molecule type" value="Genomic_DNA"/>
</dbReference>
<dbReference type="InterPro" id="IPR007459">
    <property type="entry name" value="DNA_pol3_chi"/>
</dbReference>
<organism evidence="1 2">
    <name type="scientific">Chitinimonas taiwanensis DSM 18899</name>
    <dbReference type="NCBI Taxonomy" id="1121279"/>
    <lineage>
        <taxon>Bacteria</taxon>
        <taxon>Pseudomonadati</taxon>
        <taxon>Pseudomonadota</taxon>
        <taxon>Betaproteobacteria</taxon>
        <taxon>Neisseriales</taxon>
        <taxon>Chitinibacteraceae</taxon>
        <taxon>Chitinimonas</taxon>
    </lineage>
</organism>
<gene>
    <name evidence="1" type="ORF">SAMN02745887_01355</name>
</gene>
<dbReference type="OrthoDB" id="5297568at2"/>
<dbReference type="Proteomes" id="UP000186513">
    <property type="component" value="Unassembled WGS sequence"/>
</dbReference>
<dbReference type="InterPro" id="IPR036768">
    <property type="entry name" value="PolIII_chi_sf"/>
</dbReference>
<dbReference type="GO" id="GO:0003677">
    <property type="term" value="F:DNA binding"/>
    <property type="evidence" value="ECO:0007669"/>
    <property type="project" value="InterPro"/>
</dbReference>
<dbReference type="PANTHER" id="PTHR38767:SF1">
    <property type="entry name" value="DNA POLYMERASE III SUBUNIT CHI"/>
    <property type="match status" value="1"/>
</dbReference>
<dbReference type="RefSeq" id="WP_072427878.1">
    <property type="nucleotide sequence ID" value="NZ_FPKR01000004.1"/>
</dbReference>
<dbReference type="GO" id="GO:0032298">
    <property type="term" value="P:positive regulation of DNA-templated DNA replication initiation"/>
    <property type="evidence" value="ECO:0007669"/>
    <property type="project" value="TreeGrafter"/>
</dbReference>
<dbReference type="STRING" id="1121279.SAMN02745887_01355"/>
<dbReference type="PANTHER" id="PTHR38767">
    <property type="entry name" value="DNA POLYMERASE III SUBUNIT CHI"/>
    <property type="match status" value="1"/>
</dbReference>
<dbReference type="AlphaFoldDB" id="A0A1K2HCY7"/>
<sequence>MSQPVASFYFNVANREQALCQLLGKAVKRKLAIGVMTESETASRVIDRLLWEIPPTGFVPHCLAEDACAADTPALIDHRLDKLLPRDVLFNWTARMVPIDPRLQRVIEIVAHDDEPGRQAARQRVAQYKQAGYEVEYTDMAKLAQGGA</sequence>
<name>A0A1K2HCY7_9NEIS</name>
<dbReference type="GO" id="GO:0006260">
    <property type="term" value="P:DNA replication"/>
    <property type="evidence" value="ECO:0007669"/>
    <property type="project" value="InterPro"/>
</dbReference>
<proteinExistence type="predicted"/>
<accession>A0A1K2HCY7</accession>
<evidence type="ECO:0000313" key="2">
    <source>
        <dbReference type="Proteomes" id="UP000186513"/>
    </source>
</evidence>
<protein>
    <submittedName>
        <fullName evidence="1">DNA polymerase III, chi subunit</fullName>
    </submittedName>
</protein>
<dbReference type="GO" id="GO:0003887">
    <property type="term" value="F:DNA-directed DNA polymerase activity"/>
    <property type="evidence" value="ECO:0007669"/>
    <property type="project" value="InterPro"/>
</dbReference>
<evidence type="ECO:0000313" key="1">
    <source>
        <dbReference type="EMBL" id="SFZ74668.1"/>
    </source>
</evidence>
<dbReference type="Pfam" id="PF04364">
    <property type="entry name" value="DNA_pol3_chi"/>
    <property type="match status" value="1"/>
</dbReference>
<dbReference type="Gene3D" id="3.40.50.10110">
    <property type="entry name" value="DNA polymerase III subunit chi"/>
    <property type="match status" value="1"/>
</dbReference>